<dbReference type="GO" id="GO:0008417">
    <property type="term" value="F:fucosyltransferase activity"/>
    <property type="evidence" value="ECO:0007669"/>
    <property type="project" value="InterPro"/>
</dbReference>
<dbReference type="Pfam" id="PF17039">
    <property type="entry name" value="Glyco_tran_10_N"/>
    <property type="match status" value="1"/>
</dbReference>
<evidence type="ECO:0000256" key="1">
    <source>
        <dbReference type="ARBA" id="ARBA00004447"/>
    </source>
</evidence>
<evidence type="ECO:0000256" key="2">
    <source>
        <dbReference type="ARBA" id="ARBA00004922"/>
    </source>
</evidence>
<proteinExistence type="inferred from homology"/>
<dbReference type="PANTHER" id="PTHR48438:SF1">
    <property type="entry name" value="ALPHA-(1,3)-FUCOSYLTRANSFERASE C-RELATED"/>
    <property type="match status" value="1"/>
</dbReference>
<organism evidence="16 17">
    <name type="scientific">Trichuris muris</name>
    <name type="common">Mouse whipworm</name>
    <dbReference type="NCBI Taxonomy" id="70415"/>
    <lineage>
        <taxon>Eukaryota</taxon>
        <taxon>Metazoa</taxon>
        <taxon>Ecdysozoa</taxon>
        <taxon>Nematoda</taxon>
        <taxon>Enoplea</taxon>
        <taxon>Dorylaimia</taxon>
        <taxon>Trichinellida</taxon>
        <taxon>Trichuridae</taxon>
        <taxon>Trichuris</taxon>
    </lineage>
</organism>
<feature type="domain" description="Fucosyltransferase N-terminal" evidence="15">
    <location>
        <begin position="9"/>
        <end position="93"/>
    </location>
</feature>
<feature type="region of interest" description="Disordered" evidence="13">
    <location>
        <begin position="453"/>
        <end position="479"/>
    </location>
</feature>
<keyword evidence="16" id="KW-1185">Reference proteome</keyword>
<dbReference type="FunFam" id="3.40.50.11660:FF:000004">
    <property type="entry name" value="Glycoprotein 3-alpha-L-fucosyltransferase A"/>
    <property type="match status" value="1"/>
</dbReference>
<dbReference type="EC" id="2.4.1.-" evidence="12"/>
<dbReference type="SUPFAM" id="SSF53756">
    <property type="entry name" value="UDP-Glycosyltransferase/glycogen phosphorylase"/>
    <property type="match status" value="1"/>
</dbReference>
<keyword evidence="5 12" id="KW-0808">Transferase</keyword>
<evidence type="ECO:0000256" key="6">
    <source>
        <dbReference type="ARBA" id="ARBA00022692"/>
    </source>
</evidence>
<dbReference type="Proteomes" id="UP000046395">
    <property type="component" value="Unassembled WGS sequence"/>
</dbReference>
<reference evidence="17" key="1">
    <citation type="submission" date="2019-12" db="UniProtKB">
        <authorList>
            <consortium name="WormBaseParasite"/>
        </authorList>
    </citation>
    <scope>IDENTIFICATION</scope>
</reference>
<evidence type="ECO:0000256" key="12">
    <source>
        <dbReference type="RuleBase" id="RU003832"/>
    </source>
</evidence>
<dbReference type="WBParaSite" id="TMUE_2000008970.1">
    <property type="protein sequence ID" value="TMUE_2000008970.1"/>
    <property type="gene ID" value="WBGene00300462"/>
</dbReference>
<dbReference type="Gene3D" id="3.40.50.11660">
    <property type="entry name" value="Glycosyl transferase family 10, C-terminal domain"/>
    <property type="match status" value="1"/>
</dbReference>
<dbReference type="InterPro" id="IPR001503">
    <property type="entry name" value="Glyco_trans_10"/>
</dbReference>
<accession>A0A5S6QP12</accession>
<evidence type="ECO:0000256" key="8">
    <source>
        <dbReference type="ARBA" id="ARBA00022989"/>
    </source>
</evidence>
<evidence type="ECO:0000313" key="16">
    <source>
        <dbReference type="Proteomes" id="UP000046395"/>
    </source>
</evidence>
<evidence type="ECO:0000259" key="14">
    <source>
        <dbReference type="Pfam" id="PF00852"/>
    </source>
</evidence>
<feature type="domain" description="Fucosyltransferase C-terminal" evidence="14">
    <location>
        <begin position="115"/>
        <end position="291"/>
    </location>
</feature>
<evidence type="ECO:0000256" key="11">
    <source>
        <dbReference type="ARBA" id="ARBA00023180"/>
    </source>
</evidence>
<comment type="pathway">
    <text evidence="2">Protein modification; protein glycosylation.</text>
</comment>
<evidence type="ECO:0000256" key="4">
    <source>
        <dbReference type="ARBA" id="ARBA00022676"/>
    </source>
</evidence>
<evidence type="ECO:0000256" key="10">
    <source>
        <dbReference type="ARBA" id="ARBA00023136"/>
    </source>
</evidence>
<dbReference type="PANTHER" id="PTHR48438">
    <property type="entry name" value="ALPHA-(1,3)-FUCOSYLTRANSFERASE C-RELATED"/>
    <property type="match status" value="1"/>
</dbReference>
<keyword evidence="9 12" id="KW-0333">Golgi apparatus</keyword>
<evidence type="ECO:0000256" key="7">
    <source>
        <dbReference type="ARBA" id="ARBA00022968"/>
    </source>
</evidence>
<dbReference type="UniPathway" id="UPA00378"/>
<keyword evidence="10" id="KW-0472">Membrane</keyword>
<dbReference type="Pfam" id="PF00852">
    <property type="entry name" value="Glyco_transf_10"/>
    <property type="match status" value="1"/>
</dbReference>
<evidence type="ECO:0000256" key="13">
    <source>
        <dbReference type="SAM" id="MobiDB-lite"/>
    </source>
</evidence>
<dbReference type="AlphaFoldDB" id="A0A5S6QP12"/>
<keyword evidence="4 12" id="KW-0328">Glycosyltransferase</keyword>
<evidence type="ECO:0000259" key="15">
    <source>
        <dbReference type="Pfam" id="PF17039"/>
    </source>
</evidence>
<evidence type="ECO:0000256" key="5">
    <source>
        <dbReference type="ARBA" id="ARBA00022679"/>
    </source>
</evidence>
<keyword evidence="8" id="KW-1133">Transmembrane helix</keyword>
<evidence type="ECO:0000256" key="3">
    <source>
        <dbReference type="ARBA" id="ARBA00008919"/>
    </source>
</evidence>
<dbReference type="InterPro" id="IPR031481">
    <property type="entry name" value="Glyco_tran_10_N"/>
</dbReference>
<dbReference type="STRING" id="70415.A0A5S6QP12"/>
<name>A0A5S6QP12_TRIMR</name>
<dbReference type="InterPro" id="IPR055270">
    <property type="entry name" value="Glyco_tran_10_C"/>
</dbReference>
<evidence type="ECO:0000313" key="17">
    <source>
        <dbReference type="WBParaSite" id="TMUE_2000008970.1"/>
    </source>
</evidence>
<keyword evidence="6 12" id="KW-0812">Transmembrane</keyword>
<dbReference type="GO" id="GO:0032580">
    <property type="term" value="C:Golgi cisterna membrane"/>
    <property type="evidence" value="ECO:0007669"/>
    <property type="project" value="UniProtKB-SubCell"/>
</dbReference>
<protein>
    <recommendedName>
        <fullName evidence="12">Fucosyltransferase</fullName>
        <ecNumber evidence="12">2.4.1.-</ecNumber>
    </recommendedName>
</protein>
<comment type="similarity">
    <text evidence="3 12">Belongs to the glycosyltransferase 10 family.</text>
</comment>
<sequence length="479" mass="55700">MSNEFLSMCSDLKCSVTFNRHLLPKAAAVLQYDRTLKPKDLPPRTRRPDQHYVFFLMESPHHISQVAFRLLARNYYTLTMSYRRDSDIYSPFGFLQPRKKRRNTPHQTWKSIALSKPKGAVWMGSFCSSPGKREVYISKLKQYMELDVYGRCGNLKCKKEATAYMKHDPCEQMLKKNYKFYIAFENSVCKDYMTEKVFNRLDSHLVPVVFKRSVAEPLLPKGSFIAADDFKGPKELADYLNYLNQNVTAYTKYYEWKDHFEVVPFPGGFHMGMCQLCARIRADRDVKAIYPSESAADIHKWYIGRGECIPDYGILLVKQKFEFHSWCNVIPWVAERSYTKDVPAEAPSKCASGLLFVFWMQLCMHAAARPNGHMLFREILLLLPHVALFRHCCCYPQYMRTDSASDRTYHCQERRVALYSFAFHTNEFSCYSSEKLKTQLVRPIAFKELSGPFTSPSHWPKSQPCGSATNPHNRDRHPG</sequence>
<dbReference type="InterPro" id="IPR038577">
    <property type="entry name" value="GT10-like_C_sf"/>
</dbReference>
<keyword evidence="7" id="KW-0735">Signal-anchor</keyword>
<keyword evidence="11" id="KW-0325">Glycoprotein</keyword>
<evidence type="ECO:0000256" key="9">
    <source>
        <dbReference type="ARBA" id="ARBA00023034"/>
    </source>
</evidence>
<comment type="subcellular location">
    <subcellularLocation>
        <location evidence="1 12">Golgi apparatus</location>
        <location evidence="1 12">Golgi stack membrane</location>
        <topology evidence="1 12">Single-pass type II membrane protein</topology>
    </subcellularLocation>
</comment>